<protein>
    <submittedName>
        <fullName evidence="1">Uncharacterized protein</fullName>
    </submittedName>
</protein>
<keyword evidence="2" id="KW-1185">Reference proteome</keyword>
<accession>A0ABY1CB91</accession>
<gene>
    <name evidence="1" type="ORF">SAMN02745906_2657</name>
</gene>
<organism evidence="1 2">
    <name type="scientific">Lacrimispora sphenoides JCM 1415</name>
    <dbReference type="NCBI Taxonomy" id="1297793"/>
    <lineage>
        <taxon>Bacteria</taxon>
        <taxon>Bacillati</taxon>
        <taxon>Bacillota</taxon>
        <taxon>Clostridia</taxon>
        <taxon>Lachnospirales</taxon>
        <taxon>Lachnospiraceae</taxon>
        <taxon>Lacrimispora</taxon>
    </lineage>
</organism>
<name>A0ABY1CB91_9FIRM</name>
<dbReference type="EMBL" id="LT630003">
    <property type="protein sequence ID" value="SET87879.1"/>
    <property type="molecule type" value="Genomic_DNA"/>
</dbReference>
<reference evidence="1 2" key="1">
    <citation type="submission" date="2016-10" db="EMBL/GenBank/DDBJ databases">
        <authorList>
            <person name="Varghese N."/>
            <person name="Submissions S."/>
        </authorList>
    </citation>
    <scope>NUCLEOTIDE SEQUENCE [LARGE SCALE GENOMIC DNA]</scope>
    <source>
        <strain evidence="1 2">ATCC 19403</strain>
    </source>
</reference>
<dbReference type="RefSeq" id="WP_054790295.1">
    <property type="nucleotide sequence ID" value="NZ_LT630003.1"/>
</dbReference>
<evidence type="ECO:0000313" key="1">
    <source>
        <dbReference type="EMBL" id="SET87879.1"/>
    </source>
</evidence>
<dbReference type="Proteomes" id="UP000198970">
    <property type="component" value="Chromosome I"/>
</dbReference>
<sequence>MAERFVILTKYLSQLAKTEYGNWIIDKENKGIVENPIRMSFVNYSDFVSAFIQDVYKTIDDNEDMDLNHYGEILDKNGLEWGIISMKDAEVSSLDAQCVMALITGAVRAERFCDGALLDFFKSGCIAKWLNRLKEIDSRMCY</sequence>
<dbReference type="InterPro" id="IPR045425">
    <property type="entry name" value="DUF6508"/>
</dbReference>
<proteinExistence type="predicted"/>
<dbReference type="Pfam" id="PF20118">
    <property type="entry name" value="DUF6508"/>
    <property type="match status" value="1"/>
</dbReference>
<evidence type="ECO:0000313" key="2">
    <source>
        <dbReference type="Proteomes" id="UP000198970"/>
    </source>
</evidence>